<dbReference type="SUPFAM" id="SSF54556">
    <property type="entry name" value="Chitinase insertion domain"/>
    <property type="match status" value="1"/>
</dbReference>
<dbReference type="OMA" id="MFWTIDT"/>
<dbReference type="InParanoid" id="A0A7R8UNN3"/>
<dbReference type="InterPro" id="IPR001223">
    <property type="entry name" value="Glyco_hydro18_cat"/>
</dbReference>
<comment type="similarity">
    <text evidence="6">Belongs to the glycosyl hydrolase 18 family.</text>
</comment>
<evidence type="ECO:0000256" key="7">
    <source>
        <dbReference type="SAM" id="SignalP"/>
    </source>
</evidence>
<dbReference type="Proteomes" id="UP000594454">
    <property type="component" value="Chromosome 3"/>
</dbReference>
<dbReference type="PANTHER" id="PTHR11177">
    <property type="entry name" value="CHITINASE"/>
    <property type="match status" value="1"/>
</dbReference>
<gene>
    <name evidence="9" type="ORF">HERILL_LOCUS7082</name>
</gene>
<dbReference type="GO" id="GO:0006032">
    <property type="term" value="P:chitin catabolic process"/>
    <property type="evidence" value="ECO:0007669"/>
    <property type="project" value="TreeGrafter"/>
</dbReference>
<evidence type="ECO:0000313" key="10">
    <source>
        <dbReference type="Proteomes" id="UP000594454"/>
    </source>
</evidence>
<dbReference type="PANTHER" id="PTHR11177:SF403">
    <property type="entry name" value="CHITINASE 2-RELATED"/>
    <property type="match status" value="1"/>
</dbReference>
<dbReference type="InterPro" id="IPR029070">
    <property type="entry name" value="Chitinase_insertion_sf"/>
</dbReference>
<dbReference type="PROSITE" id="PS01095">
    <property type="entry name" value="GH18_1"/>
    <property type="match status" value="1"/>
</dbReference>
<dbReference type="PROSITE" id="PS51910">
    <property type="entry name" value="GH18_2"/>
    <property type="match status" value="1"/>
</dbReference>
<reference evidence="9 10" key="1">
    <citation type="submission" date="2020-11" db="EMBL/GenBank/DDBJ databases">
        <authorList>
            <person name="Wallbank WR R."/>
            <person name="Pardo Diaz C."/>
            <person name="Kozak K."/>
            <person name="Martin S."/>
            <person name="Jiggins C."/>
            <person name="Moest M."/>
            <person name="Warren A I."/>
            <person name="Generalovic N T."/>
            <person name="Byers J.R.P. K."/>
            <person name="Montejo-Kovacevich G."/>
            <person name="Yen C E."/>
        </authorList>
    </citation>
    <scope>NUCLEOTIDE SEQUENCE [LARGE SCALE GENOMIC DNA]</scope>
</reference>
<evidence type="ECO:0000256" key="3">
    <source>
        <dbReference type="ARBA" id="ARBA00023157"/>
    </source>
</evidence>
<dbReference type="InterPro" id="IPR001579">
    <property type="entry name" value="Glyco_hydro_18_chit_AS"/>
</dbReference>
<dbReference type="Gene3D" id="3.20.20.80">
    <property type="entry name" value="Glycosidases"/>
    <property type="match status" value="1"/>
</dbReference>
<evidence type="ECO:0000259" key="8">
    <source>
        <dbReference type="PROSITE" id="PS51910"/>
    </source>
</evidence>
<keyword evidence="4 5" id="KW-0326">Glycosidase</keyword>
<sequence length="401" mass="44940">MLIKSVFIILLVGLFCQTSYAKDNCPTRKPVICYWASWAVYRPGQGAHKIENIDPSYCTHIIYTFAGIDMDGKLTSLDNHNDIVNGGYKKIVALKESNPCLKVMLAIGGWNEGSEKYSLLAETEESRKKFAEDVSRLMINYGFDGFDVDWEYPTQRGGIPADKENFVALLRALKERLKPRNRILSIAVSASVAVSKQAYDIEAICREIDFVSLMGYDMQATNATSIHSPLKLESSDPDDRETLDQIVYYYKSQGCPTQKIILGVPAYGRSFTLQNPQNNHVGAAVLGVGREGTFTREAGFLGYNEICDLKRTRSDWRNEYLERNAAVYGSINKLWVSYDDPKTIVAKAQYVLEENLGGMMIWSIDTDDFKGRCGQSAYPLLQAINKGLGNQLPSSFSHVDF</sequence>
<dbReference type="Gene3D" id="3.10.50.10">
    <property type="match status" value="1"/>
</dbReference>
<keyword evidence="2 5" id="KW-0378">Hydrolase</keyword>
<dbReference type="OrthoDB" id="73875at2759"/>
<proteinExistence type="inferred from homology"/>
<keyword evidence="10" id="KW-1185">Reference proteome</keyword>
<evidence type="ECO:0000256" key="4">
    <source>
        <dbReference type="ARBA" id="ARBA00023295"/>
    </source>
</evidence>
<evidence type="ECO:0000256" key="6">
    <source>
        <dbReference type="RuleBase" id="RU004453"/>
    </source>
</evidence>
<accession>A0A7R8UNN3</accession>
<dbReference type="GO" id="GO:0005576">
    <property type="term" value="C:extracellular region"/>
    <property type="evidence" value="ECO:0007669"/>
    <property type="project" value="TreeGrafter"/>
</dbReference>
<dbReference type="SUPFAM" id="SSF51445">
    <property type="entry name" value="(Trans)glycosidases"/>
    <property type="match status" value="1"/>
</dbReference>
<feature type="domain" description="GH18" evidence="8">
    <location>
        <begin position="29"/>
        <end position="391"/>
    </location>
</feature>
<keyword evidence="1 7" id="KW-0732">Signal</keyword>
<evidence type="ECO:0000256" key="1">
    <source>
        <dbReference type="ARBA" id="ARBA00022729"/>
    </source>
</evidence>
<dbReference type="GO" id="GO:0004568">
    <property type="term" value="F:chitinase activity"/>
    <property type="evidence" value="ECO:0007669"/>
    <property type="project" value="TreeGrafter"/>
</dbReference>
<dbReference type="Pfam" id="PF00704">
    <property type="entry name" value="Glyco_hydro_18"/>
    <property type="match status" value="1"/>
</dbReference>
<keyword evidence="3" id="KW-1015">Disulfide bond</keyword>
<dbReference type="InterPro" id="IPR011583">
    <property type="entry name" value="Chitinase_II/V-like_cat"/>
</dbReference>
<feature type="chain" id="PRO_5030823514" description="GH18 domain-containing protein" evidence="7">
    <location>
        <begin position="22"/>
        <end position="401"/>
    </location>
</feature>
<dbReference type="SMART" id="SM00636">
    <property type="entry name" value="Glyco_18"/>
    <property type="match status" value="1"/>
</dbReference>
<organism evidence="9 10">
    <name type="scientific">Hermetia illucens</name>
    <name type="common">Black soldier fly</name>
    <dbReference type="NCBI Taxonomy" id="343691"/>
    <lineage>
        <taxon>Eukaryota</taxon>
        <taxon>Metazoa</taxon>
        <taxon>Ecdysozoa</taxon>
        <taxon>Arthropoda</taxon>
        <taxon>Hexapoda</taxon>
        <taxon>Insecta</taxon>
        <taxon>Pterygota</taxon>
        <taxon>Neoptera</taxon>
        <taxon>Endopterygota</taxon>
        <taxon>Diptera</taxon>
        <taxon>Brachycera</taxon>
        <taxon>Stratiomyomorpha</taxon>
        <taxon>Stratiomyidae</taxon>
        <taxon>Hermetiinae</taxon>
        <taxon>Hermetia</taxon>
    </lineage>
</organism>
<feature type="signal peptide" evidence="7">
    <location>
        <begin position="1"/>
        <end position="21"/>
    </location>
</feature>
<dbReference type="FunFam" id="3.20.20.80:FF:000149">
    <property type="entry name" value="Chitinase, putative"/>
    <property type="match status" value="1"/>
</dbReference>
<name>A0A7R8UNN3_HERIL</name>
<dbReference type="EMBL" id="LR899011">
    <property type="protein sequence ID" value="CAD7084171.1"/>
    <property type="molecule type" value="Genomic_DNA"/>
</dbReference>
<protein>
    <recommendedName>
        <fullName evidence="8">GH18 domain-containing protein</fullName>
    </recommendedName>
</protein>
<evidence type="ECO:0000256" key="5">
    <source>
        <dbReference type="RuleBase" id="RU000489"/>
    </source>
</evidence>
<evidence type="ECO:0000313" key="9">
    <source>
        <dbReference type="EMBL" id="CAD7084171.1"/>
    </source>
</evidence>
<dbReference type="InterPro" id="IPR050314">
    <property type="entry name" value="Glycosyl_Hydrlase_18"/>
</dbReference>
<dbReference type="InterPro" id="IPR017853">
    <property type="entry name" value="GH"/>
</dbReference>
<dbReference type="GO" id="GO:0008061">
    <property type="term" value="F:chitin binding"/>
    <property type="evidence" value="ECO:0007669"/>
    <property type="project" value="InterPro"/>
</dbReference>
<dbReference type="AlphaFoldDB" id="A0A7R8UNN3"/>
<evidence type="ECO:0000256" key="2">
    <source>
        <dbReference type="ARBA" id="ARBA00022801"/>
    </source>
</evidence>
<dbReference type="FunFam" id="3.10.50.10:FF:000001">
    <property type="entry name" value="Chitinase 3-like 1"/>
    <property type="match status" value="1"/>
</dbReference>
<dbReference type="GO" id="GO:0005975">
    <property type="term" value="P:carbohydrate metabolic process"/>
    <property type="evidence" value="ECO:0007669"/>
    <property type="project" value="InterPro"/>
</dbReference>